<dbReference type="SUPFAM" id="SSF53067">
    <property type="entry name" value="Actin-like ATPase domain"/>
    <property type="match status" value="2"/>
</dbReference>
<organism evidence="17 18">
    <name type="scientific">Acidaminococcus intestini</name>
    <dbReference type="NCBI Taxonomy" id="187327"/>
    <lineage>
        <taxon>Bacteria</taxon>
        <taxon>Bacillati</taxon>
        <taxon>Bacillota</taxon>
        <taxon>Negativicutes</taxon>
        <taxon>Acidaminococcales</taxon>
        <taxon>Acidaminococcaceae</taxon>
        <taxon>Acidaminococcus</taxon>
    </lineage>
</organism>
<evidence type="ECO:0000256" key="12">
    <source>
        <dbReference type="ARBA" id="ARBA00022958"/>
    </source>
</evidence>
<keyword evidence="11 16" id="KW-0067">ATP-binding</keyword>
<keyword evidence="16" id="KW-0479">Metal-binding</keyword>
<comment type="pathway">
    <text evidence="4 16">Cofactor biosynthesis; coenzyme A biosynthesis; CoA from (R)-pantothenate: step 1/5.</text>
</comment>
<dbReference type="PANTHER" id="PTHR34265">
    <property type="entry name" value="TYPE III PANTOTHENATE KINASE"/>
    <property type="match status" value="1"/>
</dbReference>
<evidence type="ECO:0000256" key="6">
    <source>
        <dbReference type="ARBA" id="ARBA00012102"/>
    </source>
</evidence>
<evidence type="ECO:0000256" key="14">
    <source>
        <dbReference type="ARBA" id="ARBA00038036"/>
    </source>
</evidence>
<dbReference type="HAMAP" id="MF_01274">
    <property type="entry name" value="Pantothen_kinase_3"/>
    <property type="match status" value="1"/>
</dbReference>
<feature type="binding site" evidence="16">
    <location>
        <begin position="6"/>
        <end position="13"/>
    </location>
    <ligand>
        <name>ATP</name>
        <dbReference type="ChEBI" id="CHEBI:30616"/>
    </ligand>
</feature>
<dbReference type="NCBIfam" id="TIGR00671">
    <property type="entry name" value="baf"/>
    <property type="match status" value="1"/>
</dbReference>
<evidence type="ECO:0000256" key="3">
    <source>
        <dbReference type="ARBA" id="ARBA00004496"/>
    </source>
</evidence>
<dbReference type="AlphaFoldDB" id="A0A943I4P2"/>
<feature type="binding site" evidence="16">
    <location>
        <position position="134"/>
    </location>
    <ligand>
        <name>ATP</name>
        <dbReference type="ChEBI" id="CHEBI:30616"/>
    </ligand>
</feature>
<evidence type="ECO:0000256" key="13">
    <source>
        <dbReference type="ARBA" id="ARBA00022993"/>
    </source>
</evidence>
<feature type="active site" description="Proton acceptor" evidence="16">
    <location>
        <position position="109"/>
    </location>
</feature>
<keyword evidence="7 16" id="KW-0963">Cytoplasm</keyword>
<feature type="binding site" evidence="16">
    <location>
        <position position="186"/>
    </location>
    <ligand>
        <name>substrate</name>
    </ligand>
</feature>
<name>A0A943I4P2_9FIRM</name>
<sequence length="258" mass="28066">MLMVMDIGNTNIVVGVHDGKEWIAHWRLSSSRSRTSDEFGIILGSMFQSTGVDMKAVKDIIVSTVVPPLLVPLCNMCKRYFGITPFVVTSNCNTGLKLDYDHPNEIGADRIVNAVAAHHMYGDKGNLIIIDFGTATTFCALRPDGEYLGGAIAPGIGISTEALFQKAAKLPRIELIKPKMAICHDTIHAMRSGVIFGFVGQMDGIITRMKKELGGQAFVVVTGGFGKLMASESELVDVVEPFLTLEGLLILHKMNRKQ</sequence>
<dbReference type="GO" id="GO:0004594">
    <property type="term" value="F:pantothenate kinase activity"/>
    <property type="evidence" value="ECO:0007669"/>
    <property type="project" value="UniProtKB-UniRule"/>
</dbReference>
<comment type="subcellular location">
    <subcellularLocation>
        <location evidence="3 16">Cytoplasm</location>
    </subcellularLocation>
</comment>
<feature type="binding site" evidence="16">
    <location>
        <position position="131"/>
    </location>
    <ligand>
        <name>K(+)</name>
        <dbReference type="ChEBI" id="CHEBI:29103"/>
    </ligand>
</feature>
<evidence type="ECO:0000313" key="17">
    <source>
        <dbReference type="EMBL" id="MBS5518993.1"/>
    </source>
</evidence>
<dbReference type="Proteomes" id="UP000754226">
    <property type="component" value="Unassembled WGS sequence"/>
</dbReference>
<keyword evidence="9 16" id="KW-0547">Nucleotide-binding</keyword>
<proteinExistence type="inferred from homology"/>
<evidence type="ECO:0000256" key="8">
    <source>
        <dbReference type="ARBA" id="ARBA00022679"/>
    </source>
</evidence>
<dbReference type="Gene3D" id="3.30.420.40">
    <property type="match status" value="2"/>
</dbReference>
<dbReference type="NCBIfam" id="NF009848">
    <property type="entry name" value="PRK13318.1-6"/>
    <property type="match status" value="1"/>
</dbReference>
<dbReference type="EMBL" id="JAGZCZ010000001">
    <property type="protein sequence ID" value="MBS5518993.1"/>
    <property type="molecule type" value="Genomic_DNA"/>
</dbReference>
<gene>
    <name evidence="16" type="primary">coaX</name>
    <name evidence="17" type="ORF">KHX13_01410</name>
</gene>
<keyword evidence="8 16" id="KW-0808">Transferase</keyword>
<evidence type="ECO:0000256" key="15">
    <source>
        <dbReference type="ARBA" id="ARBA00040883"/>
    </source>
</evidence>
<dbReference type="GO" id="GO:0005737">
    <property type="term" value="C:cytoplasm"/>
    <property type="evidence" value="ECO:0007669"/>
    <property type="project" value="UniProtKB-SubCell"/>
</dbReference>
<protein>
    <recommendedName>
        <fullName evidence="15 16">Type III pantothenate kinase</fullName>
        <ecNumber evidence="6 16">2.7.1.33</ecNumber>
    </recommendedName>
    <alternativeName>
        <fullName evidence="16">PanK-III</fullName>
    </alternativeName>
    <alternativeName>
        <fullName evidence="16">Pantothenic acid kinase</fullName>
    </alternativeName>
</protein>
<dbReference type="EC" id="2.7.1.33" evidence="6 16"/>
<feature type="binding site" evidence="16">
    <location>
        <begin position="107"/>
        <end position="110"/>
    </location>
    <ligand>
        <name>substrate</name>
    </ligand>
</feature>
<evidence type="ECO:0000256" key="16">
    <source>
        <dbReference type="HAMAP-Rule" id="MF_01274"/>
    </source>
</evidence>
<keyword evidence="13 16" id="KW-0173">Coenzyme A biosynthesis</keyword>
<evidence type="ECO:0000256" key="10">
    <source>
        <dbReference type="ARBA" id="ARBA00022777"/>
    </source>
</evidence>
<feature type="binding site" evidence="16">
    <location>
        <position position="100"/>
    </location>
    <ligand>
        <name>substrate</name>
    </ligand>
</feature>
<evidence type="ECO:0000256" key="11">
    <source>
        <dbReference type="ARBA" id="ARBA00022840"/>
    </source>
</evidence>
<reference evidence="17" key="1">
    <citation type="submission" date="2021-02" db="EMBL/GenBank/DDBJ databases">
        <title>Infant gut strain persistence is associated with maternal origin, phylogeny, and functional potential including surface adhesion and iron acquisition.</title>
        <authorList>
            <person name="Lou Y.C."/>
        </authorList>
    </citation>
    <scope>NUCLEOTIDE SEQUENCE</scope>
    <source>
        <strain evidence="17">L3_106_000M1_dasL3_106_000M1_concoct_15</strain>
    </source>
</reference>
<accession>A0A943I4P2</accession>
<evidence type="ECO:0000256" key="2">
    <source>
        <dbReference type="ARBA" id="ARBA00001958"/>
    </source>
</evidence>
<comment type="function">
    <text evidence="16">Catalyzes the phosphorylation of pantothenate (Pan), the first step in CoA biosynthesis.</text>
</comment>
<dbReference type="NCBIfam" id="NF009855">
    <property type="entry name" value="PRK13321.1"/>
    <property type="match status" value="1"/>
</dbReference>
<comment type="catalytic activity">
    <reaction evidence="1 16">
        <text>(R)-pantothenate + ATP = (R)-4'-phosphopantothenate + ADP + H(+)</text>
        <dbReference type="Rhea" id="RHEA:16373"/>
        <dbReference type="ChEBI" id="CHEBI:10986"/>
        <dbReference type="ChEBI" id="CHEBI:15378"/>
        <dbReference type="ChEBI" id="CHEBI:29032"/>
        <dbReference type="ChEBI" id="CHEBI:30616"/>
        <dbReference type="ChEBI" id="CHEBI:456216"/>
        <dbReference type="EC" id="2.7.1.33"/>
    </reaction>
</comment>
<dbReference type="CDD" id="cd24015">
    <property type="entry name" value="ASKHA_NBD_PanK-III"/>
    <property type="match status" value="1"/>
</dbReference>
<comment type="subunit">
    <text evidence="5 16">Homodimer.</text>
</comment>
<dbReference type="GO" id="GO:0015937">
    <property type="term" value="P:coenzyme A biosynthetic process"/>
    <property type="evidence" value="ECO:0007669"/>
    <property type="project" value="UniProtKB-UniRule"/>
</dbReference>
<dbReference type="InterPro" id="IPR043129">
    <property type="entry name" value="ATPase_NBD"/>
</dbReference>
<evidence type="ECO:0000256" key="7">
    <source>
        <dbReference type="ARBA" id="ARBA00022490"/>
    </source>
</evidence>
<dbReference type="InterPro" id="IPR004619">
    <property type="entry name" value="Type_III_PanK"/>
</dbReference>
<comment type="caution">
    <text evidence="17">The sequence shown here is derived from an EMBL/GenBank/DDBJ whole genome shotgun (WGS) entry which is preliminary data.</text>
</comment>
<evidence type="ECO:0000256" key="1">
    <source>
        <dbReference type="ARBA" id="ARBA00001206"/>
    </source>
</evidence>
<evidence type="ECO:0000256" key="4">
    <source>
        <dbReference type="ARBA" id="ARBA00005225"/>
    </source>
</evidence>
<comment type="cofactor">
    <cofactor evidence="2">
        <name>K(+)</name>
        <dbReference type="ChEBI" id="CHEBI:29103"/>
    </cofactor>
</comment>
<keyword evidence="10 16" id="KW-0418">Kinase</keyword>
<evidence type="ECO:0000256" key="9">
    <source>
        <dbReference type="ARBA" id="ARBA00022741"/>
    </source>
</evidence>
<dbReference type="Pfam" id="PF03309">
    <property type="entry name" value="Pan_kinase"/>
    <property type="match status" value="1"/>
</dbReference>
<evidence type="ECO:0000256" key="5">
    <source>
        <dbReference type="ARBA" id="ARBA00011738"/>
    </source>
</evidence>
<dbReference type="PANTHER" id="PTHR34265:SF1">
    <property type="entry name" value="TYPE III PANTOTHENATE KINASE"/>
    <property type="match status" value="1"/>
</dbReference>
<dbReference type="GO" id="GO:0005524">
    <property type="term" value="F:ATP binding"/>
    <property type="evidence" value="ECO:0007669"/>
    <property type="project" value="UniProtKB-UniRule"/>
</dbReference>
<comment type="similarity">
    <text evidence="14 16">Belongs to the type III pantothenate kinase family.</text>
</comment>
<comment type="cofactor">
    <cofactor evidence="16">
        <name>NH4(+)</name>
        <dbReference type="ChEBI" id="CHEBI:28938"/>
    </cofactor>
    <cofactor evidence="16">
        <name>K(+)</name>
        <dbReference type="ChEBI" id="CHEBI:29103"/>
    </cofactor>
    <text evidence="16">A monovalent cation. Ammonium or potassium.</text>
</comment>
<evidence type="ECO:0000313" key="18">
    <source>
        <dbReference type="Proteomes" id="UP000754226"/>
    </source>
</evidence>
<dbReference type="GO" id="GO:0046872">
    <property type="term" value="F:metal ion binding"/>
    <property type="evidence" value="ECO:0007669"/>
    <property type="project" value="UniProtKB-KW"/>
</dbReference>
<keyword evidence="12 16" id="KW-0630">Potassium</keyword>